<dbReference type="EMBL" id="JAHESE010000001">
    <property type="protein sequence ID" value="MBT1707206.1"/>
    <property type="molecule type" value="Genomic_DNA"/>
</dbReference>
<dbReference type="InterPro" id="IPR052194">
    <property type="entry name" value="MESH1"/>
</dbReference>
<dbReference type="GO" id="GO:0008893">
    <property type="term" value="F:guanosine-3',5'-bis(diphosphate) 3'-diphosphatase activity"/>
    <property type="evidence" value="ECO:0007669"/>
    <property type="project" value="TreeGrafter"/>
</dbReference>
<proteinExistence type="predicted"/>
<dbReference type="Proteomes" id="UP001319080">
    <property type="component" value="Unassembled WGS sequence"/>
</dbReference>
<sequence>MTNPWPIDALQDAWQLATRMHDGQKYGGSNPGEQIEYMNHIGSVAFEVLTAAAIEKDFDTHLAIHCAILHDTLEDTALTYDEIANQFGSVVAEGVLALTKSNAIADKQTKMLDSLARIKKQPKEVWAVKMADRITNLYAPPFYWDNEKKKAYKAEALLIYDELKDGSHYLAERLAAKIEAYQRFLK</sequence>
<dbReference type="SUPFAM" id="SSF109604">
    <property type="entry name" value="HD-domain/PDEase-like"/>
    <property type="match status" value="1"/>
</dbReference>
<accession>A0AAP2DTN9</accession>
<comment type="caution">
    <text evidence="1">The sequence shown here is derived from an EMBL/GenBank/DDBJ whole genome shotgun (WGS) entry which is preliminary data.</text>
</comment>
<dbReference type="AlphaFoldDB" id="A0AAP2DTN9"/>
<dbReference type="Gene3D" id="1.10.3210.10">
    <property type="entry name" value="Hypothetical protein af1432"/>
    <property type="match status" value="1"/>
</dbReference>
<protein>
    <submittedName>
        <fullName evidence="1">HD domain-containing protein</fullName>
    </submittedName>
</protein>
<name>A0AAP2DTN9_9BACT</name>
<keyword evidence="2" id="KW-1185">Reference proteome</keyword>
<reference evidence="1 2" key="1">
    <citation type="submission" date="2021-05" db="EMBL/GenBank/DDBJ databases">
        <title>A Polyphasic approach of four new species of the genus Ohtaekwangia: Ohtaekwangia histidinii sp. nov., Ohtaekwangia cretensis sp. nov., Ohtaekwangia indiensis sp. nov., Ohtaekwangia reichenbachii sp. nov. from diverse environment.</title>
        <authorList>
            <person name="Octaviana S."/>
        </authorList>
    </citation>
    <scope>NUCLEOTIDE SEQUENCE [LARGE SCALE GENOMIC DNA]</scope>
    <source>
        <strain evidence="1 2">PWU5</strain>
    </source>
</reference>
<evidence type="ECO:0000313" key="1">
    <source>
        <dbReference type="EMBL" id="MBT1707206.1"/>
    </source>
</evidence>
<dbReference type="RefSeq" id="WP_254082783.1">
    <property type="nucleotide sequence ID" value="NZ_JAHESE010000001.1"/>
</dbReference>
<gene>
    <name evidence="1" type="ORF">KK062_03180</name>
</gene>
<dbReference type="PANTHER" id="PTHR46246:SF1">
    <property type="entry name" value="GUANOSINE-3',5'-BIS(DIPHOSPHATE) 3'-PYROPHOSPHOHYDROLASE MESH1"/>
    <property type="match status" value="1"/>
</dbReference>
<organism evidence="1 2">
    <name type="scientific">Dawidia cretensis</name>
    <dbReference type="NCBI Taxonomy" id="2782350"/>
    <lineage>
        <taxon>Bacteria</taxon>
        <taxon>Pseudomonadati</taxon>
        <taxon>Bacteroidota</taxon>
        <taxon>Cytophagia</taxon>
        <taxon>Cytophagales</taxon>
        <taxon>Chryseotaleaceae</taxon>
        <taxon>Dawidia</taxon>
    </lineage>
</organism>
<dbReference type="PANTHER" id="PTHR46246">
    <property type="entry name" value="GUANOSINE-3',5'-BIS(DIPHOSPHATE) 3'-PYROPHOSPHOHYDROLASE MESH1"/>
    <property type="match status" value="1"/>
</dbReference>
<dbReference type="Pfam" id="PF13328">
    <property type="entry name" value="HD_4"/>
    <property type="match status" value="1"/>
</dbReference>
<evidence type="ECO:0000313" key="2">
    <source>
        <dbReference type="Proteomes" id="UP001319080"/>
    </source>
</evidence>